<dbReference type="PANTHER" id="PTHR37529:SF1">
    <property type="entry name" value="TRANSPOSASE INSG FOR INSERTION SEQUENCE ELEMENT IS4-RELATED"/>
    <property type="match status" value="1"/>
</dbReference>
<reference evidence="3" key="1">
    <citation type="journal article" date="2019" name="Int. J. Syst. Evol. Microbiol.">
        <title>The Global Catalogue of Microorganisms (GCM) 10K type strain sequencing project: providing services to taxonomists for standard genome sequencing and annotation.</title>
        <authorList>
            <consortium name="The Broad Institute Genomics Platform"/>
            <consortium name="The Broad Institute Genome Sequencing Center for Infectious Disease"/>
            <person name="Wu L."/>
            <person name="Ma J."/>
        </authorList>
    </citation>
    <scope>NUCLEOTIDE SEQUENCE [LARGE SCALE GENOMIC DNA]</scope>
    <source>
        <strain evidence="3">JCM 17110</strain>
    </source>
</reference>
<feature type="domain" description="Transposase IS4-like" evidence="1">
    <location>
        <begin position="3"/>
        <end position="134"/>
    </location>
</feature>
<keyword evidence="3" id="KW-1185">Reference proteome</keyword>
<dbReference type="SUPFAM" id="SSF53098">
    <property type="entry name" value="Ribonuclease H-like"/>
    <property type="match status" value="1"/>
</dbReference>
<evidence type="ECO:0000313" key="3">
    <source>
        <dbReference type="Proteomes" id="UP001500795"/>
    </source>
</evidence>
<dbReference type="InterPro" id="IPR012337">
    <property type="entry name" value="RNaseH-like_sf"/>
</dbReference>
<dbReference type="EMBL" id="BAABCX010000001">
    <property type="protein sequence ID" value="GAA3535091.1"/>
    <property type="molecule type" value="Genomic_DNA"/>
</dbReference>
<proteinExistence type="predicted"/>
<evidence type="ECO:0000313" key="2">
    <source>
        <dbReference type="EMBL" id="GAA3535091.1"/>
    </source>
</evidence>
<name>A0ABP6VHQ1_9GAMM</name>
<dbReference type="InterPro" id="IPR002559">
    <property type="entry name" value="Transposase_11"/>
</dbReference>
<accession>A0ABP6VHQ1</accession>
<comment type="caution">
    <text evidence="2">The sequence shown here is derived from an EMBL/GenBank/DDBJ whole genome shotgun (WGS) entry which is preliminary data.</text>
</comment>
<dbReference type="PANTHER" id="PTHR37529">
    <property type="entry name" value="TRANSPOSASE INSG FOR INSERTION SEQUENCE ELEMENT IS4-RELATED"/>
    <property type="match status" value="1"/>
</dbReference>
<evidence type="ECO:0000259" key="1">
    <source>
        <dbReference type="Pfam" id="PF01609"/>
    </source>
</evidence>
<protein>
    <recommendedName>
        <fullName evidence="1">Transposase IS4-like domain-containing protein</fullName>
    </recommendedName>
</protein>
<dbReference type="Proteomes" id="UP001500795">
    <property type="component" value="Unassembled WGS sequence"/>
</dbReference>
<sequence>MRAWQQGQQRHWLLPLRKGIQYEVVRSLGRQDKLVRLTTSPQVRKKWPGLPETLEARLLSKTVKGKPVNILTSLTDAMSYPGREIVDLYVHRWEIELGYREMKQHLLDSRFTLRSNLPELIHQELWGLLLAYNLIRYKMILMAHALAATYPNQLSSAQLSSAQLQGSFILHHLQAEPAPQRGAG</sequence>
<gene>
    <name evidence="2" type="ORF">GCM10022394_13340</name>
</gene>
<organism evidence="2 3">
    <name type="scientific">Zobellella aerophila</name>
    <dbReference type="NCBI Taxonomy" id="870480"/>
    <lineage>
        <taxon>Bacteria</taxon>
        <taxon>Pseudomonadati</taxon>
        <taxon>Pseudomonadota</taxon>
        <taxon>Gammaproteobacteria</taxon>
        <taxon>Aeromonadales</taxon>
        <taxon>Aeromonadaceae</taxon>
        <taxon>Zobellella</taxon>
    </lineage>
</organism>
<dbReference type="Pfam" id="PF01609">
    <property type="entry name" value="DDE_Tnp_1"/>
    <property type="match status" value="1"/>
</dbReference>